<sequence length="95" mass="10884">MNLQQLKQYRSNIIKLAEQYHSTNIRVFGSVAKGENTENSDIDFLIDPNPEQDLFDVIRLRRALQELLNCDVDIVHSTALHHTIKQEVLSSAIPL</sequence>
<evidence type="ECO:0000256" key="2">
    <source>
        <dbReference type="ARBA" id="ARBA00022679"/>
    </source>
</evidence>
<evidence type="ECO:0000259" key="8">
    <source>
        <dbReference type="Pfam" id="PF18765"/>
    </source>
</evidence>
<keyword evidence="6" id="KW-0067">ATP-binding</keyword>
<evidence type="ECO:0000256" key="7">
    <source>
        <dbReference type="ARBA" id="ARBA00022842"/>
    </source>
</evidence>
<evidence type="ECO:0000256" key="3">
    <source>
        <dbReference type="ARBA" id="ARBA00022695"/>
    </source>
</evidence>
<dbReference type="PANTHER" id="PTHR33571">
    <property type="entry name" value="SSL8005 PROTEIN"/>
    <property type="match status" value="1"/>
</dbReference>
<dbReference type="Proteomes" id="UP001235849">
    <property type="component" value="Unassembled WGS sequence"/>
</dbReference>
<comment type="caution">
    <text evidence="9">The sequence shown here is derived from an EMBL/GenBank/DDBJ whole genome shotgun (WGS) entry which is preliminary data.</text>
</comment>
<comment type="cofactor">
    <cofactor evidence="1">
        <name>Mg(2+)</name>
        <dbReference type="ChEBI" id="CHEBI:18420"/>
    </cofactor>
</comment>
<keyword evidence="4" id="KW-0479">Metal-binding</keyword>
<feature type="domain" description="Polymerase beta nucleotidyltransferase" evidence="8">
    <location>
        <begin position="12"/>
        <end position="93"/>
    </location>
</feature>
<keyword evidence="3" id="KW-0548">Nucleotidyltransferase</keyword>
<evidence type="ECO:0000256" key="1">
    <source>
        <dbReference type="ARBA" id="ARBA00001946"/>
    </source>
</evidence>
<dbReference type="SUPFAM" id="SSF81301">
    <property type="entry name" value="Nucleotidyltransferase"/>
    <property type="match status" value="1"/>
</dbReference>
<dbReference type="CDD" id="cd05403">
    <property type="entry name" value="NT_KNTase_like"/>
    <property type="match status" value="1"/>
</dbReference>
<dbReference type="EMBL" id="JAQOSO010000084">
    <property type="protein sequence ID" value="MDJ1175512.1"/>
    <property type="molecule type" value="Genomic_DNA"/>
</dbReference>
<keyword evidence="10" id="KW-1185">Reference proteome</keyword>
<dbReference type="Gene3D" id="3.30.460.10">
    <property type="entry name" value="Beta Polymerase, domain 2"/>
    <property type="match status" value="1"/>
</dbReference>
<organism evidence="9 10">
    <name type="scientific">Roseofilum capinflatum BLCC-M114</name>
    <dbReference type="NCBI Taxonomy" id="3022440"/>
    <lineage>
        <taxon>Bacteria</taxon>
        <taxon>Bacillati</taxon>
        <taxon>Cyanobacteriota</taxon>
        <taxon>Cyanophyceae</taxon>
        <taxon>Desertifilales</taxon>
        <taxon>Desertifilaceae</taxon>
        <taxon>Roseofilum</taxon>
        <taxon>Roseofilum capinflatum</taxon>
    </lineage>
</organism>
<dbReference type="PANTHER" id="PTHR33571:SF14">
    <property type="entry name" value="PROTEIN ADENYLYLTRANSFERASE MJ0435-RELATED"/>
    <property type="match status" value="1"/>
</dbReference>
<name>A0ABT7B8K4_9CYAN</name>
<evidence type="ECO:0000313" key="9">
    <source>
        <dbReference type="EMBL" id="MDJ1175512.1"/>
    </source>
</evidence>
<evidence type="ECO:0000313" key="10">
    <source>
        <dbReference type="Proteomes" id="UP001235849"/>
    </source>
</evidence>
<evidence type="ECO:0000256" key="5">
    <source>
        <dbReference type="ARBA" id="ARBA00022741"/>
    </source>
</evidence>
<protein>
    <submittedName>
        <fullName evidence="9">Nucleotidyltransferase family protein</fullName>
    </submittedName>
</protein>
<dbReference type="RefSeq" id="WP_283767815.1">
    <property type="nucleotide sequence ID" value="NZ_JAQOSO010000084.1"/>
</dbReference>
<keyword evidence="5" id="KW-0547">Nucleotide-binding</keyword>
<keyword evidence="7" id="KW-0460">Magnesium</keyword>
<dbReference type="Pfam" id="PF18765">
    <property type="entry name" value="Polbeta"/>
    <property type="match status" value="1"/>
</dbReference>
<keyword evidence="2" id="KW-0808">Transferase</keyword>
<evidence type="ECO:0000256" key="6">
    <source>
        <dbReference type="ARBA" id="ARBA00022840"/>
    </source>
</evidence>
<reference evidence="9 10" key="1">
    <citation type="submission" date="2023-01" db="EMBL/GenBank/DDBJ databases">
        <title>Novel diversity within Roseofilum (Cyanobacteria; Desertifilaceae) from marine benthic mats with descriptions of four novel species.</title>
        <authorList>
            <person name="Wang Y."/>
            <person name="Berthold D.E."/>
            <person name="Hu J."/>
            <person name="Lefler F.W."/>
            <person name="Laughinghouse H.D. IV."/>
        </authorList>
    </citation>
    <scope>NUCLEOTIDE SEQUENCE [LARGE SCALE GENOMIC DNA]</scope>
    <source>
        <strain evidence="9 10">BLCC-M114</strain>
    </source>
</reference>
<dbReference type="InterPro" id="IPR043519">
    <property type="entry name" value="NT_sf"/>
</dbReference>
<proteinExistence type="predicted"/>
<evidence type="ECO:0000256" key="4">
    <source>
        <dbReference type="ARBA" id="ARBA00022723"/>
    </source>
</evidence>
<dbReference type="InterPro" id="IPR041633">
    <property type="entry name" value="Polbeta"/>
</dbReference>
<gene>
    <name evidence="9" type="ORF">PMG25_15585</name>
</gene>
<accession>A0ABT7B8K4</accession>
<dbReference type="InterPro" id="IPR052038">
    <property type="entry name" value="Type-VII_TA_antitoxin"/>
</dbReference>